<comment type="pathway">
    <text evidence="11">Porphyrin-containing compound metabolism.</text>
</comment>
<evidence type="ECO:0000256" key="6">
    <source>
        <dbReference type="ARBA" id="ARBA00023002"/>
    </source>
</evidence>
<evidence type="ECO:0000256" key="2">
    <source>
        <dbReference type="ARBA" id="ARBA00022475"/>
    </source>
</evidence>
<dbReference type="AlphaFoldDB" id="A0A1Y5HZ25"/>
<keyword evidence="2" id="KW-1003">Cell membrane</keyword>
<dbReference type="GO" id="GO:0016020">
    <property type="term" value="C:membrane"/>
    <property type="evidence" value="ECO:0007669"/>
    <property type="project" value="UniProtKB-SubCell"/>
</dbReference>
<evidence type="ECO:0000256" key="10">
    <source>
        <dbReference type="ARBA" id="ARBA00023157"/>
    </source>
</evidence>
<keyword evidence="9 12" id="KW-0472">Membrane</keyword>
<evidence type="ECO:0000256" key="12">
    <source>
        <dbReference type="SAM" id="Phobius"/>
    </source>
</evidence>
<evidence type="ECO:0000256" key="9">
    <source>
        <dbReference type="ARBA" id="ARBA00023136"/>
    </source>
</evidence>
<protein>
    <recommendedName>
        <fullName evidence="15">Cytochrome B</fullName>
    </recommendedName>
</protein>
<feature type="transmembrane region" description="Helical" evidence="12">
    <location>
        <begin position="130"/>
        <end position="149"/>
    </location>
</feature>
<evidence type="ECO:0000313" key="14">
    <source>
        <dbReference type="Proteomes" id="UP000227088"/>
    </source>
</evidence>
<proteinExistence type="predicted"/>
<keyword evidence="3 12" id="KW-0812">Transmembrane</keyword>
<feature type="transmembrane region" description="Helical" evidence="12">
    <location>
        <begin position="7"/>
        <end position="25"/>
    </location>
</feature>
<name>A0A1Y5HZ25_OLEAN</name>
<feature type="transmembrane region" description="Helical" evidence="12">
    <location>
        <begin position="245"/>
        <end position="266"/>
    </location>
</feature>
<evidence type="ECO:0000256" key="4">
    <source>
        <dbReference type="ARBA" id="ARBA00022723"/>
    </source>
</evidence>
<dbReference type="PANTHER" id="PTHR35457:SF1">
    <property type="entry name" value="HEME A SYNTHASE"/>
    <property type="match status" value="1"/>
</dbReference>
<keyword evidence="4" id="KW-0479">Metal-binding</keyword>
<evidence type="ECO:0008006" key="15">
    <source>
        <dbReference type="Google" id="ProtNLM"/>
    </source>
</evidence>
<keyword evidence="7" id="KW-0408">Iron</keyword>
<feature type="transmembrane region" description="Helical" evidence="12">
    <location>
        <begin position="103"/>
        <end position="124"/>
    </location>
</feature>
<keyword evidence="10" id="KW-1015">Disulfide bond</keyword>
<dbReference type="GO" id="GO:0016491">
    <property type="term" value="F:oxidoreductase activity"/>
    <property type="evidence" value="ECO:0007669"/>
    <property type="project" value="UniProtKB-KW"/>
</dbReference>
<keyword evidence="8" id="KW-0350">Heme biosynthesis</keyword>
<keyword evidence="6" id="KW-0560">Oxidoreductase</keyword>
<comment type="subcellular location">
    <subcellularLocation>
        <location evidence="1">Membrane</location>
        <topology evidence="1">Multi-pass membrane protein</topology>
    </subcellularLocation>
</comment>
<dbReference type="EMBL" id="MABE01000445">
    <property type="protein sequence ID" value="OUS40065.1"/>
    <property type="molecule type" value="Genomic_DNA"/>
</dbReference>
<dbReference type="InterPro" id="IPR050450">
    <property type="entry name" value="COX15/CtaA_HemeA_synthase"/>
</dbReference>
<evidence type="ECO:0000256" key="5">
    <source>
        <dbReference type="ARBA" id="ARBA00022989"/>
    </source>
</evidence>
<dbReference type="PANTHER" id="PTHR35457">
    <property type="entry name" value="HEME A SYNTHASE"/>
    <property type="match status" value="1"/>
</dbReference>
<dbReference type="Proteomes" id="UP000227088">
    <property type="component" value="Unassembled WGS sequence"/>
</dbReference>
<feature type="transmembrane region" description="Helical" evidence="12">
    <location>
        <begin position="71"/>
        <end position="91"/>
    </location>
</feature>
<reference evidence="14" key="1">
    <citation type="journal article" date="2017" name="Proc. Natl. Acad. Sci. U.S.A.">
        <title>Simulation of Deepwater Horizon oil plume reveals substrate specialization within a complex community of hydrocarbon degraders.</title>
        <authorList>
            <person name="Hu P."/>
            <person name="Dubinsky E.A."/>
            <person name="Probst A.J."/>
            <person name="Wang J."/>
            <person name="Sieber C.M.K."/>
            <person name="Tom L.M."/>
            <person name="Gardinali P."/>
            <person name="Banfield J.F."/>
            <person name="Atlas R.M."/>
            <person name="Andersen G.L."/>
        </authorList>
    </citation>
    <scope>NUCLEOTIDE SEQUENCE [LARGE SCALE GENOMIC DNA]</scope>
</reference>
<sequence>MRTWTQLNIAITLIVITLGALTRLLDAGLGCPDWPGCYGQLTPPQSIEQIEQANQAHPLFPVEQIKAWSEMIHRFAASMLGLSLLLLAIWVSTKSELKNLRSISYLALVWVILQGIFGMLTVTLRIWPPVVTMHLLAGMLMLALTYWQYQLTHTSAIKLNHYMPNNIADSLRKPLMLLIFITLIQMALGGWTSSHYAGLACPDLPQCQGQWWPETVNGPFHAPMVQAQEYIGGLLPMADRMAIQIIHRFTACLLLLTAIFLCYQLYLKRHDIKQYKKLVLMIALPIAIQIIIGISNVFLLLPLPLALLHNTGAALLWLCLWFVYFSLSDNCSEITK</sequence>
<feature type="transmembrane region" description="Helical" evidence="12">
    <location>
        <begin position="307"/>
        <end position="327"/>
    </location>
</feature>
<evidence type="ECO:0000256" key="7">
    <source>
        <dbReference type="ARBA" id="ARBA00023004"/>
    </source>
</evidence>
<feature type="transmembrane region" description="Helical" evidence="12">
    <location>
        <begin position="278"/>
        <end position="301"/>
    </location>
</feature>
<evidence type="ECO:0000256" key="8">
    <source>
        <dbReference type="ARBA" id="ARBA00023133"/>
    </source>
</evidence>
<evidence type="ECO:0000256" key="11">
    <source>
        <dbReference type="ARBA" id="ARBA00023444"/>
    </source>
</evidence>
<accession>A0A1Y5HZ25</accession>
<feature type="transmembrane region" description="Helical" evidence="12">
    <location>
        <begin position="170"/>
        <end position="188"/>
    </location>
</feature>
<keyword evidence="5 12" id="KW-1133">Transmembrane helix</keyword>
<dbReference type="GO" id="GO:0046872">
    <property type="term" value="F:metal ion binding"/>
    <property type="evidence" value="ECO:0007669"/>
    <property type="project" value="UniProtKB-KW"/>
</dbReference>
<gene>
    <name evidence="13" type="ORF">A9R00_07935</name>
</gene>
<evidence type="ECO:0000256" key="1">
    <source>
        <dbReference type="ARBA" id="ARBA00004141"/>
    </source>
</evidence>
<dbReference type="InterPro" id="IPR003780">
    <property type="entry name" value="COX15/CtaA_fam"/>
</dbReference>
<evidence type="ECO:0000256" key="3">
    <source>
        <dbReference type="ARBA" id="ARBA00022692"/>
    </source>
</evidence>
<evidence type="ECO:0000313" key="13">
    <source>
        <dbReference type="EMBL" id="OUS40065.1"/>
    </source>
</evidence>
<dbReference type="Pfam" id="PF02628">
    <property type="entry name" value="COX15-CtaA"/>
    <property type="match status" value="1"/>
</dbReference>
<dbReference type="GO" id="GO:0006784">
    <property type="term" value="P:heme A biosynthetic process"/>
    <property type="evidence" value="ECO:0007669"/>
    <property type="project" value="InterPro"/>
</dbReference>
<comment type="caution">
    <text evidence="13">The sequence shown here is derived from an EMBL/GenBank/DDBJ whole genome shotgun (WGS) entry which is preliminary data.</text>
</comment>
<organism evidence="13 14">
    <name type="scientific">Oleispira antarctica</name>
    <dbReference type="NCBI Taxonomy" id="188908"/>
    <lineage>
        <taxon>Bacteria</taxon>
        <taxon>Pseudomonadati</taxon>
        <taxon>Pseudomonadota</taxon>
        <taxon>Gammaproteobacteria</taxon>
        <taxon>Oceanospirillales</taxon>
        <taxon>Oceanospirillaceae</taxon>
        <taxon>Oleispira</taxon>
    </lineage>
</organism>